<feature type="non-terminal residue" evidence="5">
    <location>
        <position position="1"/>
    </location>
</feature>
<dbReference type="Gene3D" id="2.10.10.10">
    <property type="entry name" value="Fibronectin, type II, collagen-binding"/>
    <property type="match status" value="1"/>
</dbReference>
<protein>
    <recommendedName>
        <fullName evidence="4">Fibronectin type-II domain-containing protein</fullName>
    </recommendedName>
</protein>
<dbReference type="SMART" id="SM00059">
    <property type="entry name" value="FN2"/>
    <property type="match status" value="1"/>
</dbReference>
<keyword evidence="6" id="KW-1185">Reference proteome</keyword>
<dbReference type="EMBL" id="CAXKWB010000006">
    <property type="protein sequence ID" value="CAL4058589.1"/>
    <property type="molecule type" value="Genomic_DNA"/>
</dbReference>
<proteinExistence type="predicted"/>
<dbReference type="PROSITE" id="PS51092">
    <property type="entry name" value="FN2_2"/>
    <property type="match status" value="1"/>
</dbReference>
<dbReference type="AlphaFoldDB" id="A0AAV2PHY7"/>
<evidence type="ECO:0000313" key="6">
    <source>
        <dbReference type="Proteomes" id="UP001497623"/>
    </source>
</evidence>
<comment type="caution">
    <text evidence="5">The sequence shown here is derived from an EMBL/GenBank/DDBJ whole genome shotgun (WGS) entry which is preliminary data.</text>
</comment>
<feature type="non-terminal residue" evidence="5">
    <location>
        <position position="370"/>
    </location>
</feature>
<evidence type="ECO:0000256" key="1">
    <source>
        <dbReference type="ARBA" id="ARBA00022737"/>
    </source>
</evidence>
<dbReference type="InterPro" id="IPR013806">
    <property type="entry name" value="Kringle-like"/>
</dbReference>
<evidence type="ECO:0000256" key="3">
    <source>
        <dbReference type="PROSITE-ProRule" id="PRU00479"/>
    </source>
</evidence>
<dbReference type="InterPro" id="IPR036943">
    <property type="entry name" value="FN_type2_sf"/>
</dbReference>
<organism evidence="5 6">
    <name type="scientific">Meganyctiphanes norvegica</name>
    <name type="common">Northern krill</name>
    <name type="synonym">Thysanopoda norvegica</name>
    <dbReference type="NCBI Taxonomy" id="48144"/>
    <lineage>
        <taxon>Eukaryota</taxon>
        <taxon>Metazoa</taxon>
        <taxon>Ecdysozoa</taxon>
        <taxon>Arthropoda</taxon>
        <taxon>Crustacea</taxon>
        <taxon>Multicrustacea</taxon>
        <taxon>Malacostraca</taxon>
        <taxon>Eumalacostraca</taxon>
        <taxon>Eucarida</taxon>
        <taxon>Euphausiacea</taxon>
        <taxon>Euphausiidae</taxon>
        <taxon>Meganyctiphanes</taxon>
    </lineage>
</organism>
<evidence type="ECO:0000256" key="2">
    <source>
        <dbReference type="ARBA" id="ARBA00023157"/>
    </source>
</evidence>
<evidence type="ECO:0000259" key="4">
    <source>
        <dbReference type="PROSITE" id="PS51092"/>
    </source>
</evidence>
<gene>
    <name evidence="5" type="ORF">MNOR_LOCUS33</name>
</gene>
<name>A0AAV2PHY7_MEGNR</name>
<comment type="caution">
    <text evidence="3">Lacks conserved residue(s) required for the propagation of feature annotation.</text>
</comment>
<dbReference type="SUPFAM" id="SSF57440">
    <property type="entry name" value="Kringle-like"/>
    <property type="match status" value="1"/>
</dbReference>
<evidence type="ECO:0000313" key="5">
    <source>
        <dbReference type="EMBL" id="CAL4058589.1"/>
    </source>
</evidence>
<feature type="domain" description="Fibronectin type-II" evidence="4">
    <location>
        <begin position="1"/>
        <end position="48"/>
    </location>
</feature>
<sequence length="370" mass="41643">HASCTFPFVYKNVKYTKCTDVDDQFYWCSYKQDENGHHIRQHWQQCQGMCGLLKNKNKTVEVIKMGKGLHNERRKRSLSTSQNCELEEVPDSCTDFGGQCSSKCPEDRIHVGSCSIYCSCCAKRCEAEEWCSQNEGYCVRKADHCDGILNDHRLGCKGKGCRCCLPSSFKEDEDEKQTSNHALGLSRSTATGTRKKKKPIKLTMDFLPTPVQCGPRKTPENCKSFGGKCYTRCQGSRAPVPDVVCSPWCNCCVKNCQTLSWCSWKGGYCVKKKEDCQGTFSSDTNGCKGMQCKCCIPNIHQEFGGPLENKWDQHQCLSLGEMESITIDDCMPLCDKMAICTAINYKISSLNCELLKCASYPFPKPTLRKT</sequence>
<dbReference type="InterPro" id="IPR000562">
    <property type="entry name" value="FN_type2_dom"/>
</dbReference>
<keyword evidence="2" id="KW-1015">Disulfide bond</keyword>
<keyword evidence="1" id="KW-0677">Repeat</keyword>
<dbReference type="Pfam" id="PF00040">
    <property type="entry name" value="fn2"/>
    <property type="match status" value="1"/>
</dbReference>
<accession>A0AAV2PHY7</accession>
<dbReference type="Proteomes" id="UP001497623">
    <property type="component" value="Unassembled WGS sequence"/>
</dbReference>
<reference evidence="5 6" key="1">
    <citation type="submission" date="2024-05" db="EMBL/GenBank/DDBJ databases">
        <authorList>
            <person name="Wallberg A."/>
        </authorList>
    </citation>
    <scope>NUCLEOTIDE SEQUENCE [LARGE SCALE GENOMIC DNA]</scope>
</reference>